<evidence type="ECO:0000256" key="1">
    <source>
        <dbReference type="SAM" id="MobiDB-lite"/>
    </source>
</evidence>
<accession>A0A0L0VBW1</accession>
<dbReference type="EMBL" id="AJIL01000077">
    <property type="protein sequence ID" value="KNE96758.1"/>
    <property type="molecule type" value="Genomic_DNA"/>
</dbReference>
<proteinExistence type="predicted"/>
<protein>
    <submittedName>
        <fullName evidence="2">Uncharacterized protein</fullName>
    </submittedName>
</protein>
<evidence type="ECO:0000313" key="3">
    <source>
        <dbReference type="Proteomes" id="UP000054564"/>
    </source>
</evidence>
<keyword evidence="3" id="KW-1185">Reference proteome</keyword>
<feature type="compositionally biased region" description="Basic and acidic residues" evidence="1">
    <location>
        <begin position="401"/>
        <end position="418"/>
    </location>
</feature>
<reference evidence="3" key="1">
    <citation type="submission" date="2014-03" db="EMBL/GenBank/DDBJ databases">
        <title>The Genome Sequence of Puccinia striiformis f. sp. tritici PST-78.</title>
        <authorList>
            <consortium name="The Broad Institute Genome Sequencing Platform"/>
            <person name="Cuomo C."/>
            <person name="Hulbert S."/>
            <person name="Chen X."/>
            <person name="Walker B."/>
            <person name="Young S.K."/>
            <person name="Zeng Q."/>
            <person name="Gargeya S."/>
            <person name="Fitzgerald M."/>
            <person name="Haas B."/>
            <person name="Abouelleil A."/>
            <person name="Alvarado L."/>
            <person name="Arachchi H.M."/>
            <person name="Berlin A.M."/>
            <person name="Chapman S.B."/>
            <person name="Goldberg J."/>
            <person name="Griggs A."/>
            <person name="Gujja S."/>
            <person name="Hansen M."/>
            <person name="Howarth C."/>
            <person name="Imamovic A."/>
            <person name="Larimer J."/>
            <person name="McCowan C."/>
            <person name="Montmayeur A."/>
            <person name="Murphy C."/>
            <person name="Neiman D."/>
            <person name="Pearson M."/>
            <person name="Priest M."/>
            <person name="Roberts A."/>
            <person name="Saif S."/>
            <person name="Shea T."/>
            <person name="Sisk P."/>
            <person name="Sykes S."/>
            <person name="Wortman J."/>
            <person name="Nusbaum C."/>
            <person name="Birren B."/>
        </authorList>
    </citation>
    <scope>NUCLEOTIDE SEQUENCE [LARGE SCALE GENOMIC DNA]</scope>
    <source>
        <strain evidence="3">race PST-78</strain>
    </source>
</reference>
<comment type="caution">
    <text evidence="2">The sequence shown here is derived from an EMBL/GenBank/DDBJ whole genome shotgun (WGS) entry which is preliminary data.</text>
</comment>
<organism evidence="2 3">
    <name type="scientific">Puccinia striiformis f. sp. tritici PST-78</name>
    <dbReference type="NCBI Taxonomy" id="1165861"/>
    <lineage>
        <taxon>Eukaryota</taxon>
        <taxon>Fungi</taxon>
        <taxon>Dikarya</taxon>
        <taxon>Basidiomycota</taxon>
        <taxon>Pucciniomycotina</taxon>
        <taxon>Pucciniomycetes</taxon>
        <taxon>Pucciniales</taxon>
        <taxon>Pucciniaceae</taxon>
        <taxon>Puccinia</taxon>
    </lineage>
</organism>
<sequence length="532" mass="60621">MEDTQEEQGTSRLATQPGRIQLIKGKLGKKQETNQRILPFATSISKLLFKLLSHTRIQPQEPGLLNRLTGYLSLLIIRELATLEDLFIDSPVYRILKFLTPSILPKSSTYPFLLTLILGGIQLKKLWKHQQQLLINLFISLAPLLNTLRVLSQIQIHHDRIQSQDQVEEDAADSSQNPHQELRRWTVYWIIYCSLINLESLKVWTTDSNHRSPITIRPTIYPSTIPSTQIQNHTSYLEKAFHLFRNLKTQSSQHLLNLLPNLIKPKLISETLTTIRPVMLPIESLDLHTLPTTSNKFIQLFLPEYLFGEKRGIIFYGFLKVIFLRWCSSEQSKGSEWIWNQILAPILSVIGRSSRSHQRHMKVVKVTISSEQDQEPAPPPDATPPRRRHPDPATVPLPERSLTRPDPPENLQEARMEDSPTSWSVRRIKSDPTPARWEPTGRPAHALTEPADTDPHTEQTNASSSSPVPSSYPSSILEPLLDPSPLSLSKTSPHQHPPPKRANSLTKHQNHHPPTLDFKTPENAWDTLSFIG</sequence>
<feature type="region of interest" description="Disordered" evidence="1">
    <location>
        <begin position="366"/>
        <end position="523"/>
    </location>
</feature>
<dbReference type="AlphaFoldDB" id="A0A0L0VBW1"/>
<gene>
    <name evidence="2" type="ORF">PSTG_09895</name>
</gene>
<evidence type="ECO:0000313" key="2">
    <source>
        <dbReference type="EMBL" id="KNE96758.1"/>
    </source>
</evidence>
<feature type="compositionally biased region" description="Low complexity" evidence="1">
    <location>
        <begin position="463"/>
        <end position="492"/>
    </location>
</feature>
<dbReference type="Proteomes" id="UP000054564">
    <property type="component" value="Unassembled WGS sequence"/>
</dbReference>
<name>A0A0L0VBW1_9BASI</name>
<dbReference type="OrthoDB" id="2502611at2759"/>